<reference evidence="2" key="1">
    <citation type="submission" date="2019-12" db="EMBL/GenBank/DDBJ databases">
        <authorList>
            <person name="Cremers G."/>
        </authorList>
    </citation>
    <scope>NUCLEOTIDE SEQUENCE</scope>
    <source>
        <strain evidence="2">Mbul2</strain>
    </source>
</reference>
<proteinExistence type="predicted"/>
<feature type="region of interest" description="Disordered" evidence="1">
    <location>
        <begin position="1"/>
        <end position="82"/>
    </location>
</feature>
<sequence>MSDFDKQPTDAATRKPNNVGSRGEPALEGGHQTAQQAAITGIDPGGLSDADRKANWNKDADKAGRNPTPVGGSSNGQSDRKR</sequence>
<evidence type="ECO:0000313" key="2">
    <source>
        <dbReference type="EMBL" id="CAA2144012.1"/>
    </source>
</evidence>
<dbReference type="EMBL" id="LR743511">
    <property type="protein sequence ID" value="CAA2144012.1"/>
    <property type="molecule type" value="Genomic_DNA"/>
</dbReference>
<dbReference type="AlphaFoldDB" id="A0A679JU63"/>
<protein>
    <submittedName>
        <fullName evidence="2">Uncharacterized protein</fullName>
    </submittedName>
</protein>
<feature type="compositionally biased region" description="Polar residues" evidence="1">
    <location>
        <begin position="71"/>
        <end position="82"/>
    </location>
</feature>
<evidence type="ECO:0000256" key="1">
    <source>
        <dbReference type="SAM" id="MobiDB-lite"/>
    </source>
</evidence>
<accession>A0A679JU63</accession>
<name>A0A679JU63_9HYPH</name>
<gene>
    <name evidence="2" type="ORF">MBLL_03130</name>
</gene>
<dbReference type="RefSeq" id="WP_056147424.1">
    <property type="nucleotide sequence ID" value="NZ_LR743511.1"/>
</dbReference>
<organism evidence="2">
    <name type="scientific">Methylobacterium bullatum</name>
    <dbReference type="NCBI Taxonomy" id="570505"/>
    <lineage>
        <taxon>Bacteria</taxon>
        <taxon>Pseudomonadati</taxon>
        <taxon>Pseudomonadota</taxon>
        <taxon>Alphaproteobacteria</taxon>
        <taxon>Hyphomicrobiales</taxon>
        <taxon>Methylobacteriaceae</taxon>
        <taxon>Methylobacterium</taxon>
    </lineage>
</organism>
<feature type="compositionally biased region" description="Basic and acidic residues" evidence="1">
    <location>
        <begin position="49"/>
        <end position="64"/>
    </location>
</feature>